<evidence type="ECO:0000256" key="4">
    <source>
        <dbReference type="ARBA" id="ARBA00011182"/>
    </source>
</evidence>
<feature type="transmembrane region" description="Helical" evidence="8">
    <location>
        <begin position="148"/>
        <end position="166"/>
    </location>
</feature>
<feature type="transmembrane region" description="Helical" evidence="8">
    <location>
        <begin position="178"/>
        <end position="202"/>
    </location>
</feature>
<feature type="transmembrane region" description="Helical" evidence="8">
    <location>
        <begin position="235"/>
        <end position="253"/>
    </location>
</feature>
<dbReference type="AlphaFoldDB" id="A0A6A6PNG8"/>
<dbReference type="OrthoDB" id="6418713at2759"/>
<comment type="subunit">
    <text evidence="4">Homooligomer.</text>
</comment>
<comment type="function">
    <text evidence="1">Involved in the import of GDP-mannose from the cytoplasm into the Golgi lumen.</text>
</comment>
<evidence type="ECO:0000256" key="8">
    <source>
        <dbReference type="SAM" id="Phobius"/>
    </source>
</evidence>
<evidence type="ECO:0000259" key="9">
    <source>
        <dbReference type="Pfam" id="PF03151"/>
    </source>
</evidence>
<dbReference type="GeneID" id="54475134"/>
<evidence type="ECO:0000256" key="5">
    <source>
        <dbReference type="ARBA" id="ARBA00022692"/>
    </source>
</evidence>
<keyword evidence="7 8" id="KW-0472">Membrane</keyword>
<keyword evidence="5 8" id="KW-0812">Transmembrane</keyword>
<sequence length="308" mass="33252">MLFAAAMTQGMARFTNYLDSRHKVPMTTEVYMRAIVPIGVMFSMSLIFGNVAYMYLSVSFIQMLKATNTVATLLATWIFGLAPPNMKTLANVSTIVIGVGIASYAEINFNLAGFLFQAGGILFEATRLVMVQRLLSSADFKMDPMVSLYYYAPACAVINGVITLIIEVPKMTLADISNLGAGVLLANAFVAFCLNVSVVLLIGKTSAVVLTLCGVLKDILLVMASMAIFGDPVTIIQYFGYSIALGGLVYYRLGGEKLQQLGRQTRLTVGDYQREHPIRSRAVGLCATLAVIGVVVWTWLPVAPSLGV</sequence>
<feature type="transmembrane region" description="Helical" evidence="8">
    <location>
        <begin position="88"/>
        <end position="105"/>
    </location>
</feature>
<feature type="transmembrane region" description="Helical" evidence="8">
    <location>
        <begin position="209"/>
        <end position="229"/>
    </location>
</feature>
<dbReference type="InterPro" id="IPR004853">
    <property type="entry name" value="Sugar_P_trans_dom"/>
</dbReference>
<feature type="domain" description="Sugar phosphate transporter" evidence="9">
    <location>
        <begin position="21"/>
        <end position="251"/>
    </location>
</feature>
<evidence type="ECO:0000256" key="6">
    <source>
        <dbReference type="ARBA" id="ARBA00022989"/>
    </source>
</evidence>
<dbReference type="RefSeq" id="XP_033587754.1">
    <property type="nucleotide sequence ID" value="XM_033734132.1"/>
</dbReference>
<feature type="transmembrane region" description="Helical" evidence="8">
    <location>
        <begin position="62"/>
        <end position="81"/>
    </location>
</feature>
<evidence type="ECO:0000256" key="2">
    <source>
        <dbReference type="ARBA" id="ARBA00004477"/>
    </source>
</evidence>
<gene>
    <name evidence="10" type="ORF">BDY17DRAFT_300840</name>
</gene>
<protein>
    <submittedName>
        <fullName evidence="10">Triose-phosphate transporter family-domain-containing protein</fullName>
    </submittedName>
</protein>
<proteinExistence type="inferred from homology"/>
<evidence type="ECO:0000256" key="3">
    <source>
        <dbReference type="ARBA" id="ARBA00010425"/>
    </source>
</evidence>
<keyword evidence="11" id="KW-1185">Reference proteome</keyword>
<evidence type="ECO:0000256" key="1">
    <source>
        <dbReference type="ARBA" id="ARBA00003420"/>
    </source>
</evidence>
<dbReference type="InterPro" id="IPR050186">
    <property type="entry name" value="TPT_transporter"/>
</dbReference>
<dbReference type="EMBL" id="MU001638">
    <property type="protein sequence ID" value="KAF2481184.1"/>
    <property type="molecule type" value="Genomic_DNA"/>
</dbReference>
<dbReference type="Pfam" id="PF03151">
    <property type="entry name" value="TPT"/>
    <property type="match status" value="1"/>
</dbReference>
<feature type="transmembrane region" description="Helical" evidence="8">
    <location>
        <begin position="282"/>
        <end position="300"/>
    </location>
</feature>
<accession>A0A6A6PNG8</accession>
<reference evidence="10" key="1">
    <citation type="journal article" date="2020" name="Stud. Mycol.">
        <title>101 Dothideomycetes genomes: a test case for predicting lifestyles and emergence of pathogens.</title>
        <authorList>
            <person name="Haridas S."/>
            <person name="Albert R."/>
            <person name="Binder M."/>
            <person name="Bloem J."/>
            <person name="Labutti K."/>
            <person name="Salamov A."/>
            <person name="Andreopoulos B."/>
            <person name="Baker S."/>
            <person name="Barry K."/>
            <person name="Bills G."/>
            <person name="Bluhm B."/>
            <person name="Cannon C."/>
            <person name="Castanera R."/>
            <person name="Culley D."/>
            <person name="Daum C."/>
            <person name="Ezra D."/>
            <person name="Gonzalez J."/>
            <person name="Henrissat B."/>
            <person name="Kuo A."/>
            <person name="Liang C."/>
            <person name="Lipzen A."/>
            <person name="Lutzoni F."/>
            <person name="Magnuson J."/>
            <person name="Mondo S."/>
            <person name="Nolan M."/>
            <person name="Ohm R."/>
            <person name="Pangilinan J."/>
            <person name="Park H.-J."/>
            <person name="Ramirez L."/>
            <person name="Alfaro M."/>
            <person name="Sun H."/>
            <person name="Tritt A."/>
            <person name="Yoshinaga Y."/>
            <person name="Zwiers L.-H."/>
            <person name="Turgeon B."/>
            <person name="Goodwin S."/>
            <person name="Spatafora J."/>
            <person name="Crous P."/>
            <person name="Grigoriev I."/>
        </authorList>
    </citation>
    <scope>NUCLEOTIDE SEQUENCE</scope>
    <source>
        <strain evidence="10">CBS 113389</strain>
    </source>
</reference>
<evidence type="ECO:0000313" key="10">
    <source>
        <dbReference type="EMBL" id="KAF2481184.1"/>
    </source>
</evidence>
<comment type="subcellular location">
    <subcellularLocation>
        <location evidence="2">Endoplasmic reticulum membrane</location>
        <topology evidence="2">Multi-pass membrane protein</topology>
    </subcellularLocation>
</comment>
<name>A0A6A6PNG8_9PEZI</name>
<evidence type="ECO:0000313" key="11">
    <source>
        <dbReference type="Proteomes" id="UP000799767"/>
    </source>
</evidence>
<dbReference type="GO" id="GO:0005789">
    <property type="term" value="C:endoplasmic reticulum membrane"/>
    <property type="evidence" value="ECO:0007669"/>
    <property type="project" value="UniProtKB-SubCell"/>
</dbReference>
<dbReference type="Proteomes" id="UP000799767">
    <property type="component" value="Unassembled WGS sequence"/>
</dbReference>
<comment type="similarity">
    <text evidence="3">Belongs to the TPT transporter family. SLC35D subfamily.</text>
</comment>
<evidence type="ECO:0000256" key="7">
    <source>
        <dbReference type="ARBA" id="ARBA00023136"/>
    </source>
</evidence>
<keyword evidence="6 8" id="KW-1133">Transmembrane helix</keyword>
<dbReference type="PANTHER" id="PTHR11132">
    <property type="entry name" value="SOLUTE CARRIER FAMILY 35"/>
    <property type="match status" value="1"/>
</dbReference>
<feature type="transmembrane region" description="Helical" evidence="8">
    <location>
        <begin position="111"/>
        <end position="136"/>
    </location>
</feature>
<feature type="transmembrane region" description="Helical" evidence="8">
    <location>
        <begin position="30"/>
        <end position="56"/>
    </location>
</feature>
<organism evidence="10 11">
    <name type="scientific">Neohortaea acidophila</name>
    <dbReference type="NCBI Taxonomy" id="245834"/>
    <lineage>
        <taxon>Eukaryota</taxon>
        <taxon>Fungi</taxon>
        <taxon>Dikarya</taxon>
        <taxon>Ascomycota</taxon>
        <taxon>Pezizomycotina</taxon>
        <taxon>Dothideomycetes</taxon>
        <taxon>Dothideomycetidae</taxon>
        <taxon>Mycosphaerellales</taxon>
        <taxon>Teratosphaeriaceae</taxon>
        <taxon>Neohortaea</taxon>
    </lineage>
</organism>